<dbReference type="SUPFAM" id="SSF48452">
    <property type="entry name" value="TPR-like"/>
    <property type="match status" value="2"/>
</dbReference>
<dbReference type="STRING" id="2769.R7QCV8"/>
<dbReference type="PROSITE" id="PS50005">
    <property type="entry name" value="TPR"/>
    <property type="match status" value="1"/>
</dbReference>
<evidence type="ECO:0000313" key="6">
    <source>
        <dbReference type="Proteomes" id="UP000012073"/>
    </source>
</evidence>
<comment type="similarity">
    <text evidence="1">Belongs to the 5'-AMP-activated protein kinase beta subunit family.</text>
</comment>
<dbReference type="EMBL" id="HG001774">
    <property type="protein sequence ID" value="CDF36342.1"/>
    <property type="molecule type" value="Genomic_DNA"/>
</dbReference>
<dbReference type="SUPFAM" id="SSF81296">
    <property type="entry name" value="E set domains"/>
    <property type="match status" value="1"/>
</dbReference>
<name>R7QCV8_CHOCR</name>
<feature type="region of interest" description="Disordered" evidence="3">
    <location>
        <begin position="287"/>
        <end position="311"/>
    </location>
</feature>
<dbReference type="InterPro" id="IPR014756">
    <property type="entry name" value="Ig_E-set"/>
</dbReference>
<evidence type="ECO:0000256" key="2">
    <source>
        <dbReference type="PROSITE-ProRule" id="PRU00339"/>
    </source>
</evidence>
<dbReference type="AlphaFoldDB" id="R7QCV8"/>
<evidence type="ECO:0000259" key="4">
    <source>
        <dbReference type="Pfam" id="PF16561"/>
    </source>
</evidence>
<feature type="region of interest" description="Disordered" evidence="3">
    <location>
        <begin position="162"/>
        <end position="210"/>
    </location>
</feature>
<accession>R7QCV8</accession>
<dbReference type="PANTHER" id="PTHR10343">
    <property type="entry name" value="5'-AMP-ACTIVATED PROTEIN KINASE , BETA SUBUNIT"/>
    <property type="match status" value="1"/>
</dbReference>
<dbReference type="InterPro" id="IPR050827">
    <property type="entry name" value="CRP1_MDG1_kinase"/>
</dbReference>
<dbReference type="CDD" id="cd02859">
    <property type="entry name" value="E_set_AMPKbeta_like_N"/>
    <property type="match status" value="1"/>
</dbReference>
<dbReference type="Gene3D" id="2.60.40.10">
    <property type="entry name" value="Immunoglobulins"/>
    <property type="match status" value="1"/>
</dbReference>
<evidence type="ECO:0000313" key="5">
    <source>
        <dbReference type="EMBL" id="CDF36342.1"/>
    </source>
</evidence>
<evidence type="ECO:0000256" key="3">
    <source>
        <dbReference type="SAM" id="MobiDB-lite"/>
    </source>
</evidence>
<dbReference type="Gramene" id="CDF36342">
    <property type="protein sequence ID" value="CDF36342"/>
    <property type="gene ID" value="CHC_T00004670001"/>
</dbReference>
<keyword evidence="6" id="KW-1185">Reference proteome</keyword>
<dbReference type="Gene3D" id="1.25.40.10">
    <property type="entry name" value="Tetratricopeptide repeat domain"/>
    <property type="match status" value="2"/>
</dbReference>
<dbReference type="SMART" id="SM00028">
    <property type="entry name" value="TPR"/>
    <property type="match status" value="4"/>
</dbReference>
<protein>
    <recommendedName>
        <fullName evidence="4">AMP-activated protein kinase glycogen-binding domain-containing protein</fullName>
    </recommendedName>
</protein>
<dbReference type="KEGG" id="ccp:CHC_T00004670001"/>
<dbReference type="GeneID" id="17323878"/>
<dbReference type="RefSeq" id="XP_005716161.1">
    <property type="nucleotide sequence ID" value="XM_005716104.1"/>
</dbReference>
<dbReference type="InterPro" id="IPR011990">
    <property type="entry name" value="TPR-like_helical_dom_sf"/>
</dbReference>
<feature type="repeat" description="TPR" evidence="2">
    <location>
        <begin position="368"/>
        <end position="401"/>
    </location>
</feature>
<keyword evidence="2" id="KW-0802">TPR repeat</keyword>
<dbReference type="InterPro" id="IPR019734">
    <property type="entry name" value="TPR_rpt"/>
</dbReference>
<feature type="region of interest" description="Disordered" evidence="3">
    <location>
        <begin position="236"/>
        <end position="256"/>
    </location>
</feature>
<reference evidence="6" key="1">
    <citation type="journal article" date="2013" name="Proc. Natl. Acad. Sci. U.S.A.">
        <title>Genome structure and metabolic features in the red seaweed Chondrus crispus shed light on evolution of the Archaeplastida.</title>
        <authorList>
            <person name="Collen J."/>
            <person name="Porcel B."/>
            <person name="Carre W."/>
            <person name="Ball S.G."/>
            <person name="Chaparro C."/>
            <person name="Tonon T."/>
            <person name="Barbeyron T."/>
            <person name="Michel G."/>
            <person name="Noel B."/>
            <person name="Valentin K."/>
            <person name="Elias M."/>
            <person name="Artiguenave F."/>
            <person name="Arun A."/>
            <person name="Aury J.M."/>
            <person name="Barbosa-Neto J.F."/>
            <person name="Bothwell J.H."/>
            <person name="Bouget F.Y."/>
            <person name="Brillet L."/>
            <person name="Cabello-Hurtado F."/>
            <person name="Capella-Gutierrez S."/>
            <person name="Charrier B."/>
            <person name="Cladiere L."/>
            <person name="Cock J.M."/>
            <person name="Coelho S.M."/>
            <person name="Colleoni C."/>
            <person name="Czjzek M."/>
            <person name="Da Silva C."/>
            <person name="Delage L."/>
            <person name="Denoeud F."/>
            <person name="Deschamps P."/>
            <person name="Dittami S.M."/>
            <person name="Gabaldon T."/>
            <person name="Gachon C.M."/>
            <person name="Groisillier A."/>
            <person name="Herve C."/>
            <person name="Jabbari K."/>
            <person name="Katinka M."/>
            <person name="Kloareg B."/>
            <person name="Kowalczyk N."/>
            <person name="Labadie K."/>
            <person name="Leblanc C."/>
            <person name="Lopez P.J."/>
            <person name="McLachlan D.H."/>
            <person name="Meslet-Cladiere L."/>
            <person name="Moustafa A."/>
            <person name="Nehr Z."/>
            <person name="Nyvall Collen P."/>
            <person name="Panaud O."/>
            <person name="Partensky F."/>
            <person name="Poulain J."/>
            <person name="Rensing S.A."/>
            <person name="Rousvoal S."/>
            <person name="Samson G."/>
            <person name="Symeonidi A."/>
            <person name="Weissenbach J."/>
            <person name="Zambounis A."/>
            <person name="Wincker P."/>
            <person name="Boyen C."/>
        </authorList>
    </citation>
    <scope>NUCLEOTIDE SEQUENCE [LARGE SCALE GENOMIC DNA]</scope>
    <source>
        <strain evidence="6">cv. Stackhouse</strain>
    </source>
</reference>
<dbReference type="Pfam" id="PF16561">
    <property type="entry name" value="AMPK1_CBM"/>
    <property type="match status" value="1"/>
</dbReference>
<dbReference type="PANTHER" id="PTHR10343:SF84">
    <property type="entry name" value="5'-AMP-ACTIVATED PROTEIN KINASE SUBUNIT BETA-1"/>
    <property type="match status" value="1"/>
</dbReference>
<sequence>MSDHSPRGAGGALNLRHSIAPRVLDNSLPMATLVSTSRFSVRVAPPRPTSNRTPDSSILTTFVWRDKGVRVSLAGSFDDWRKHEMTFVPDVGYHILVTELPPGEYVYRFVVDGRWKVAEGDPNLQEDEFGEMSHFIHITHENVATATPKRFSTAVVAHADPSLQARSDAVMTQGDSDTESEGEGDIEDEVENRPDTPPLPRKRGDAAYIEDYDDDPCGELDLQADVFEAMKDVAETTTVKDAPRSHTNASNSQTSWTERKNKGLFKRGPGGRMLRKVWGMLFGDAKETNKDEHPEEENSRPAPPTKNQKAHGMANNENALRKGIKVWFPSEKNFIKGVKGRKVEPSETNEVIDVGQKALKLHQVEDNANTRQMLGKTLFAQGKYDAALALFSLSVKLREDNGLKYAKTTAIAHTDVASAFIHLEDLKNAEKHLRMALTIYAKKTFSGGRSQLGDVHCFLGVIGDMKSDLRIAELAYRKAIGLYEQSKSTGDNPNYATAIDNLNANLRRQKVMKRQPQPPKSSENKPGAKTSATPGSNGSAAVQQRQNGVAPIKTSNSRPVQRAQPQKPPPSKRTPPRRPLDPSRPAPRTGESTRGILKPIQRVDNETAPVAVNPTAPTPTQATAQKTALNKRQSRHPTSWKDLANTARASMPQHPPQENLSDSEDDEEPAAGSYEEMSRSWHKDARKLLYKGQFKEAIDLYTLAIYTRKRHGPWGTRENAETLVEYARALFATKELAESVTILRDAVSILEAMDVQKHGMLLGEVWGNLGSVLDRVNGHHSEALTAHCAGMVAYGKSGMSTDDGKWMKAWKGLCVSLKMNEGSTSKTTDELWQSIDLQIRGVTPMTKVAAVVLRK</sequence>
<feature type="compositionally biased region" description="Basic and acidic residues" evidence="3">
    <location>
        <begin position="287"/>
        <end position="299"/>
    </location>
</feature>
<dbReference type="Proteomes" id="UP000012073">
    <property type="component" value="Unassembled WGS sequence"/>
</dbReference>
<feature type="compositionally biased region" description="Low complexity" evidence="3">
    <location>
        <begin position="607"/>
        <end position="628"/>
    </location>
</feature>
<dbReference type="InterPro" id="IPR013783">
    <property type="entry name" value="Ig-like_fold"/>
</dbReference>
<feature type="domain" description="AMP-activated protein kinase glycogen-binding" evidence="4">
    <location>
        <begin position="60"/>
        <end position="141"/>
    </location>
</feature>
<feature type="compositionally biased region" description="Acidic residues" evidence="3">
    <location>
        <begin position="176"/>
        <end position="190"/>
    </location>
</feature>
<feature type="compositionally biased region" description="Polar residues" evidence="3">
    <location>
        <begin position="530"/>
        <end position="559"/>
    </location>
</feature>
<dbReference type="OMA" id="IHITHEN"/>
<gene>
    <name evidence="5" type="ORF">CHC_T00004670001</name>
</gene>
<proteinExistence type="inferred from homology"/>
<evidence type="ECO:0000256" key="1">
    <source>
        <dbReference type="ARBA" id="ARBA00010926"/>
    </source>
</evidence>
<feature type="region of interest" description="Disordered" evidence="3">
    <location>
        <begin position="510"/>
        <end position="678"/>
    </location>
</feature>
<organism evidence="5 6">
    <name type="scientific">Chondrus crispus</name>
    <name type="common">Carrageen Irish moss</name>
    <name type="synonym">Polymorpha crispa</name>
    <dbReference type="NCBI Taxonomy" id="2769"/>
    <lineage>
        <taxon>Eukaryota</taxon>
        <taxon>Rhodophyta</taxon>
        <taxon>Florideophyceae</taxon>
        <taxon>Rhodymeniophycidae</taxon>
        <taxon>Gigartinales</taxon>
        <taxon>Gigartinaceae</taxon>
        <taxon>Chondrus</taxon>
    </lineage>
</organism>
<dbReference type="InterPro" id="IPR032640">
    <property type="entry name" value="AMPK1_CBM"/>
</dbReference>
<dbReference type="OrthoDB" id="4370at2759"/>